<evidence type="ECO:0000313" key="18">
    <source>
        <dbReference type="Proteomes" id="UP000564385"/>
    </source>
</evidence>
<keyword evidence="5 14" id="KW-0863">Zinc-finger</keyword>
<dbReference type="SUPFAM" id="SSF81624">
    <property type="entry name" value="N-terminal domain of MutM-like DNA repair proteins"/>
    <property type="match status" value="1"/>
</dbReference>
<dbReference type="EC" id="4.2.99.18" evidence="2"/>
<dbReference type="Proteomes" id="UP000564385">
    <property type="component" value="Unassembled WGS sequence"/>
</dbReference>
<dbReference type="EMBL" id="JACCCU010000001">
    <property type="protein sequence ID" value="NYF89348.1"/>
    <property type="molecule type" value="Genomic_DNA"/>
</dbReference>
<dbReference type="InterPro" id="IPR044090">
    <property type="entry name" value="Nei2_N"/>
</dbReference>
<dbReference type="PROSITE" id="PS51066">
    <property type="entry name" value="ZF_FPG_2"/>
    <property type="match status" value="1"/>
</dbReference>
<dbReference type="Gene3D" id="3.20.190.10">
    <property type="entry name" value="MutM-like, N-terminal"/>
    <property type="match status" value="1"/>
</dbReference>
<keyword evidence="9" id="KW-0234">DNA repair</keyword>
<comment type="similarity">
    <text evidence="1">Belongs to the FPG family.</text>
</comment>
<dbReference type="GO" id="GO:0006284">
    <property type="term" value="P:base-excision repair"/>
    <property type="evidence" value="ECO:0007669"/>
    <property type="project" value="InterPro"/>
</dbReference>
<dbReference type="PANTHER" id="PTHR42697">
    <property type="entry name" value="ENDONUCLEASE 8"/>
    <property type="match status" value="1"/>
</dbReference>
<dbReference type="Gene3D" id="1.10.8.50">
    <property type="match status" value="1"/>
</dbReference>
<dbReference type="SUPFAM" id="SSF57716">
    <property type="entry name" value="Glucocorticoid receptor-like (DNA-binding domain)"/>
    <property type="match status" value="1"/>
</dbReference>
<keyword evidence="10 17" id="KW-0456">Lyase</keyword>
<proteinExistence type="inferred from homology"/>
<dbReference type="GO" id="GO:0003684">
    <property type="term" value="F:damaged DNA binding"/>
    <property type="evidence" value="ECO:0007669"/>
    <property type="project" value="InterPro"/>
</dbReference>
<evidence type="ECO:0000256" key="4">
    <source>
        <dbReference type="ARBA" id="ARBA00022763"/>
    </source>
</evidence>
<dbReference type="SMART" id="SM01232">
    <property type="entry name" value="H2TH"/>
    <property type="match status" value="1"/>
</dbReference>
<evidence type="ECO:0000256" key="10">
    <source>
        <dbReference type="ARBA" id="ARBA00023239"/>
    </source>
</evidence>
<dbReference type="GO" id="GO:0008270">
    <property type="term" value="F:zinc ion binding"/>
    <property type="evidence" value="ECO:0007669"/>
    <property type="project" value="UniProtKB-KW"/>
</dbReference>
<keyword evidence="8" id="KW-0238">DNA-binding</keyword>
<evidence type="ECO:0000256" key="7">
    <source>
        <dbReference type="ARBA" id="ARBA00022833"/>
    </source>
</evidence>
<feature type="domain" description="Formamidopyrimidine-DNA glycosylase catalytic" evidence="16">
    <location>
        <begin position="2"/>
        <end position="118"/>
    </location>
</feature>
<evidence type="ECO:0000256" key="9">
    <source>
        <dbReference type="ARBA" id="ARBA00023204"/>
    </source>
</evidence>
<sequence>MPEGDTIYRAARALQRAIGGKVVTGFDTGLAKLARVNDDAPLIGRTVEKVESRGKWCLIFFSGDLILVTHMLMSGSWHLYRTGEKWWMGRDRMRVVIRVGPESSSSMQSEMEEERSFVSANDTPPFAMKPQRMGHPVDVGWEAVGFNIPVAEFHTARSLERSSQVPKLGPDILSDEFTVEGGMARLGAYAVENPEAEIAVVLLNQRVLAGLGNVYKSEVAFAAGVNPFRAMRTITQREMEVMVEVSQRYMKANVVDGAGDGIVTYSGNRRTTHSSNREERLWVYGRQGQECRRCGAAVMMRKQGVQARSTYWCPECQPWVGMGETAAPVGRAVAVRRGKIGC</sequence>
<gene>
    <name evidence="17" type="ORF">HDF08_001415</name>
</gene>
<reference evidence="17 18" key="1">
    <citation type="submission" date="2020-07" db="EMBL/GenBank/DDBJ databases">
        <title>Genomic Encyclopedia of Type Strains, Phase IV (KMG-V): Genome sequencing to study the core and pangenomes of soil and plant-associated prokaryotes.</title>
        <authorList>
            <person name="Whitman W."/>
        </authorList>
    </citation>
    <scope>NUCLEOTIDE SEQUENCE [LARGE SCALE GENOMIC DNA]</scope>
    <source>
        <strain evidence="17 18">M8UP22</strain>
    </source>
</reference>
<evidence type="ECO:0000256" key="2">
    <source>
        <dbReference type="ARBA" id="ARBA00012720"/>
    </source>
</evidence>
<dbReference type="PANTHER" id="PTHR42697:SF1">
    <property type="entry name" value="ENDONUCLEASE 8"/>
    <property type="match status" value="1"/>
</dbReference>
<keyword evidence="7" id="KW-0862">Zinc</keyword>
<dbReference type="InterPro" id="IPR012319">
    <property type="entry name" value="FPG_cat"/>
</dbReference>
<dbReference type="InterPro" id="IPR035937">
    <property type="entry name" value="FPG_N"/>
</dbReference>
<comment type="catalytic activity">
    <reaction evidence="13">
        <text>2'-deoxyribonucleotide-(2'-deoxyribose 5'-phosphate)-2'-deoxyribonucleotide-DNA = a 3'-end 2'-deoxyribonucleotide-(2,3-dehydro-2,3-deoxyribose 5'-phosphate)-DNA + a 5'-end 5'-phospho-2'-deoxyribonucleoside-DNA + H(+)</text>
        <dbReference type="Rhea" id="RHEA:66592"/>
        <dbReference type="Rhea" id="RHEA-COMP:13180"/>
        <dbReference type="Rhea" id="RHEA-COMP:16897"/>
        <dbReference type="Rhea" id="RHEA-COMP:17067"/>
        <dbReference type="ChEBI" id="CHEBI:15378"/>
        <dbReference type="ChEBI" id="CHEBI:136412"/>
        <dbReference type="ChEBI" id="CHEBI:157695"/>
        <dbReference type="ChEBI" id="CHEBI:167181"/>
        <dbReference type="EC" id="4.2.99.18"/>
    </reaction>
</comment>
<organism evidence="17 18">
    <name type="scientific">Tunturiibacter lichenicola</name>
    <dbReference type="NCBI Taxonomy" id="2051959"/>
    <lineage>
        <taxon>Bacteria</taxon>
        <taxon>Pseudomonadati</taxon>
        <taxon>Acidobacteriota</taxon>
        <taxon>Terriglobia</taxon>
        <taxon>Terriglobales</taxon>
        <taxon>Acidobacteriaceae</taxon>
        <taxon>Tunturiibacter</taxon>
    </lineage>
</organism>
<dbReference type="AlphaFoldDB" id="A0A852V8Q4"/>
<evidence type="ECO:0000256" key="8">
    <source>
        <dbReference type="ARBA" id="ARBA00023125"/>
    </source>
</evidence>
<dbReference type="GO" id="GO:0140078">
    <property type="term" value="F:class I DNA-(apurinic or apyrimidinic site) endonuclease activity"/>
    <property type="evidence" value="ECO:0007669"/>
    <property type="project" value="UniProtKB-EC"/>
</dbReference>
<keyword evidence="12 17" id="KW-0326">Glycosidase</keyword>
<keyword evidence="4" id="KW-0227">DNA damage</keyword>
<evidence type="ECO:0000259" key="16">
    <source>
        <dbReference type="PROSITE" id="PS51068"/>
    </source>
</evidence>
<evidence type="ECO:0000256" key="5">
    <source>
        <dbReference type="ARBA" id="ARBA00022771"/>
    </source>
</evidence>
<name>A0A852V8Q4_9BACT</name>
<evidence type="ECO:0000256" key="3">
    <source>
        <dbReference type="ARBA" id="ARBA00022723"/>
    </source>
</evidence>
<dbReference type="Pfam" id="PF06831">
    <property type="entry name" value="H2TH"/>
    <property type="match status" value="1"/>
</dbReference>
<dbReference type="InterPro" id="IPR015887">
    <property type="entry name" value="DNA_glyclase_Znf_dom_DNA_BS"/>
</dbReference>
<keyword evidence="17" id="KW-0255">Endonuclease</keyword>
<dbReference type="InterPro" id="IPR010979">
    <property type="entry name" value="Ribosomal_uS13-like_H2TH"/>
</dbReference>
<keyword evidence="11" id="KW-0511">Multifunctional enzyme</keyword>
<protein>
    <recommendedName>
        <fullName evidence="2">DNA-(apurinic or apyrimidinic site) lyase</fullName>
        <ecNumber evidence="2">4.2.99.18</ecNumber>
    </recommendedName>
</protein>
<dbReference type="PROSITE" id="PS51068">
    <property type="entry name" value="FPG_CAT"/>
    <property type="match status" value="1"/>
</dbReference>
<evidence type="ECO:0000256" key="12">
    <source>
        <dbReference type="ARBA" id="ARBA00023295"/>
    </source>
</evidence>
<accession>A0A852V8Q4</accession>
<evidence type="ECO:0000256" key="6">
    <source>
        <dbReference type="ARBA" id="ARBA00022801"/>
    </source>
</evidence>
<evidence type="ECO:0000313" key="17">
    <source>
        <dbReference type="EMBL" id="NYF89348.1"/>
    </source>
</evidence>
<dbReference type="SMART" id="SM00898">
    <property type="entry name" value="Fapy_DNA_glyco"/>
    <property type="match status" value="1"/>
</dbReference>
<evidence type="ECO:0000256" key="1">
    <source>
        <dbReference type="ARBA" id="ARBA00009409"/>
    </source>
</evidence>
<dbReference type="Pfam" id="PF01149">
    <property type="entry name" value="Fapy_DNA_glyco"/>
    <property type="match status" value="1"/>
</dbReference>
<dbReference type="PROSITE" id="PS01242">
    <property type="entry name" value="ZF_FPG_1"/>
    <property type="match status" value="1"/>
</dbReference>
<dbReference type="InterPro" id="IPR015886">
    <property type="entry name" value="H2TH_FPG"/>
</dbReference>
<keyword evidence="3" id="KW-0479">Metal-binding</keyword>
<keyword evidence="6 17" id="KW-0378">Hydrolase</keyword>
<evidence type="ECO:0000256" key="14">
    <source>
        <dbReference type="PROSITE-ProRule" id="PRU00391"/>
    </source>
</evidence>
<keyword evidence="17" id="KW-0540">Nuclease</keyword>
<comment type="caution">
    <text evidence="17">The sequence shown here is derived from an EMBL/GenBank/DDBJ whole genome shotgun (WGS) entry which is preliminary data.</text>
</comment>
<dbReference type="SUPFAM" id="SSF46946">
    <property type="entry name" value="S13-like H2TH domain"/>
    <property type="match status" value="1"/>
</dbReference>
<evidence type="ECO:0000256" key="13">
    <source>
        <dbReference type="ARBA" id="ARBA00044632"/>
    </source>
</evidence>
<dbReference type="GO" id="GO:0000703">
    <property type="term" value="F:oxidized pyrimidine nucleobase lesion DNA N-glycosylase activity"/>
    <property type="evidence" value="ECO:0007669"/>
    <property type="project" value="TreeGrafter"/>
</dbReference>
<dbReference type="CDD" id="cd08971">
    <property type="entry name" value="AcNei2_N"/>
    <property type="match status" value="1"/>
</dbReference>
<feature type="domain" description="FPG-type" evidence="15">
    <location>
        <begin position="282"/>
        <end position="318"/>
    </location>
</feature>
<evidence type="ECO:0000259" key="15">
    <source>
        <dbReference type="PROSITE" id="PS51066"/>
    </source>
</evidence>
<evidence type="ECO:0000256" key="11">
    <source>
        <dbReference type="ARBA" id="ARBA00023268"/>
    </source>
</evidence>
<dbReference type="InterPro" id="IPR000214">
    <property type="entry name" value="Znf_DNA_glyclase/AP_lyase"/>
</dbReference>